<comment type="caution">
    <text evidence="1">The sequence shown here is derived from an EMBL/GenBank/DDBJ whole genome shotgun (WGS) entry which is preliminary data.</text>
</comment>
<evidence type="ECO:0000313" key="1">
    <source>
        <dbReference type="EMBL" id="MFD1886161.1"/>
    </source>
</evidence>
<protein>
    <submittedName>
        <fullName evidence="1">DUF6756 family protein</fullName>
    </submittedName>
</protein>
<dbReference type="RefSeq" id="WP_347323495.1">
    <property type="nucleotide sequence ID" value="NZ_JBCGUH010000001.1"/>
</dbReference>
<dbReference type="Pfam" id="PF20541">
    <property type="entry name" value="DUF6756"/>
    <property type="match status" value="1"/>
</dbReference>
<sequence>MCTRKHHTIWKARRPLLERILSDMDTDGTYPLHRSLLQELEEAFSTGPIRDYEVPNPEHVIQAAQHIYVEGEPRAWWLGLKHLVHRQYMDHESSYIAIRDIVQQYGATVSPTDQKLLFMIDEDNERHHVYTLTWDEMVHVIAECRFFEYYICPHDYSWLLCENEHGEFLLCMSS</sequence>
<name>A0ABW4RIM4_9BACL</name>
<keyword evidence="2" id="KW-1185">Reference proteome</keyword>
<dbReference type="InterPro" id="IPR046644">
    <property type="entry name" value="DUF6756"/>
</dbReference>
<accession>A0ABW4RIM4</accession>
<dbReference type="EMBL" id="JBHUEH010000014">
    <property type="protein sequence ID" value="MFD1886161.1"/>
    <property type="molecule type" value="Genomic_DNA"/>
</dbReference>
<dbReference type="Proteomes" id="UP001597233">
    <property type="component" value="Unassembled WGS sequence"/>
</dbReference>
<organism evidence="1 2">
    <name type="scientific">Paenibacillus wenxiniae</name>
    <dbReference type="NCBI Taxonomy" id="1636843"/>
    <lineage>
        <taxon>Bacteria</taxon>
        <taxon>Bacillati</taxon>
        <taxon>Bacillota</taxon>
        <taxon>Bacilli</taxon>
        <taxon>Bacillales</taxon>
        <taxon>Paenibacillaceae</taxon>
        <taxon>Paenibacillus</taxon>
    </lineage>
</organism>
<proteinExistence type="predicted"/>
<evidence type="ECO:0000313" key="2">
    <source>
        <dbReference type="Proteomes" id="UP001597233"/>
    </source>
</evidence>
<reference evidence="2" key="1">
    <citation type="journal article" date="2019" name="Int. J. Syst. Evol. Microbiol.">
        <title>The Global Catalogue of Microorganisms (GCM) 10K type strain sequencing project: providing services to taxonomists for standard genome sequencing and annotation.</title>
        <authorList>
            <consortium name="The Broad Institute Genomics Platform"/>
            <consortium name="The Broad Institute Genome Sequencing Center for Infectious Disease"/>
            <person name="Wu L."/>
            <person name="Ma J."/>
        </authorList>
    </citation>
    <scope>NUCLEOTIDE SEQUENCE [LARGE SCALE GENOMIC DNA]</scope>
    <source>
        <strain evidence="2">CCUG 54950</strain>
    </source>
</reference>
<gene>
    <name evidence="1" type="ORF">ACFSC9_11570</name>
</gene>